<keyword evidence="3 7" id="KW-0812">Transmembrane</keyword>
<sequence>MSWSPSPQDYDDFDIRDYSSGRNYGGQTQAQILTAQLPSQRAHHSIAGTTLTRRKMAERKKSAKKRVGSGNEVINMEPILGSQQELPEASAGAKTVPVVQSQTDALLDELTYKDMDTLKELTCPMAQKRDIRKLLIEEQGQQRTNRFYQTENVRLKQFRQNWNEVIRQSTLWRSSIHEIEGRFGNGVRSYFSFLRWLFILNLYIFTLIFVFITVPMIIFDSVGASSNSTVPTECQYNPYDPNTVSEFQQYIIWWFTGQGFMENTLLFYGYYESEHVSIANFNYEIQLAYICVAFFYFLLSLILIVRRAATGLKESLVGDEDRFYTYCNKVFAGWDFCITDDRAATLKHSSLKYELQTDLEEERIRERQRNRTTKQKAVLYAKRFFINCLVICILVASLVGIYFAADFALKNSSTYDQEFFVDLIVTYLVSIVITVANFIAPVLFEILIRFEDYSPGFTIKFTLIRTVFLRLASVVFLYVVVYLQINCERYNFGIDPYLQCNFCEGMQCWETYLGQEMYKLTILDFFIVIAVTLFVEFPRKLIVEHCQCGLAKWWGHQEFSIPENVLDIVYAQTIGWIGAFYAPLLPVMVVLKFFIFFYLKKLTLLYNCRPATRPYRASRSGTFFFIILLVGFTVAALPVAVGIAIIQPSQDCGPFRGLTTMFSSITAAILNFPDWLRDIFWFIGSAGFSVIVGVILCLVLYYYVALSSAHKKMIFLLKDQLALEGKDKQFLLNRVNKLSAKLQNSDAWVEQKPFKQAVVPSSGRDSGVDNQGYVRGSTASSLPGQTDRESNHGASIHGESDSQQ</sequence>
<dbReference type="PANTHER" id="PTHR23302:SF24">
    <property type="entry name" value="TMC DOMAIN-CONTAINING PROTEIN"/>
    <property type="match status" value="1"/>
</dbReference>
<dbReference type="InterPro" id="IPR038900">
    <property type="entry name" value="TMC"/>
</dbReference>
<proteinExistence type="evidence at transcript level"/>
<comment type="subcellular location">
    <subcellularLocation>
        <location evidence="1">Membrane</location>
        <topology evidence="1">Multi-pass membrane protein</topology>
    </subcellularLocation>
</comment>
<reference evidence="9" key="1">
    <citation type="submission" date="2020-04" db="EMBL/GenBank/DDBJ databases">
        <authorList>
            <person name="Neveu A P."/>
        </authorList>
    </citation>
    <scope>NUCLEOTIDE SEQUENCE</scope>
    <source>
        <tissue evidence="9">Whole embryo</tissue>
    </source>
</reference>
<comment type="similarity">
    <text evidence="2">Belongs to the TMC family.</text>
</comment>
<evidence type="ECO:0000256" key="6">
    <source>
        <dbReference type="SAM" id="MobiDB-lite"/>
    </source>
</evidence>
<dbReference type="GO" id="GO:0005886">
    <property type="term" value="C:plasma membrane"/>
    <property type="evidence" value="ECO:0007669"/>
    <property type="project" value="InterPro"/>
</dbReference>
<organism evidence="9">
    <name type="scientific">Phallusia mammillata</name>
    <dbReference type="NCBI Taxonomy" id="59560"/>
    <lineage>
        <taxon>Eukaryota</taxon>
        <taxon>Metazoa</taxon>
        <taxon>Chordata</taxon>
        <taxon>Tunicata</taxon>
        <taxon>Ascidiacea</taxon>
        <taxon>Phlebobranchia</taxon>
        <taxon>Ascidiidae</taxon>
        <taxon>Phallusia</taxon>
    </lineage>
</organism>
<feature type="transmembrane region" description="Helical" evidence="7">
    <location>
        <begin position="679"/>
        <end position="704"/>
    </location>
</feature>
<keyword evidence="4 7" id="KW-1133">Transmembrane helix</keyword>
<dbReference type="PANTHER" id="PTHR23302">
    <property type="entry name" value="TRANSMEMBRANE CHANNEL-RELATED"/>
    <property type="match status" value="1"/>
</dbReference>
<dbReference type="GO" id="GO:0008381">
    <property type="term" value="F:mechanosensitive monoatomic ion channel activity"/>
    <property type="evidence" value="ECO:0007669"/>
    <property type="project" value="TreeGrafter"/>
</dbReference>
<feature type="transmembrane region" description="Helical" evidence="7">
    <location>
        <begin position="384"/>
        <end position="404"/>
    </location>
</feature>
<feature type="transmembrane region" description="Helical" evidence="7">
    <location>
        <begin position="580"/>
        <end position="599"/>
    </location>
</feature>
<evidence type="ECO:0000313" key="9">
    <source>
        <dbReference type="EMBL" id="CAB3267013.1"/>
    </source>
</evidence>
<feature type="domain" description="TMC" evidence="8">
    <location>
        <begin position="508"/>
        <end position="618"/>
    </location>
</feature>
<feature type="transmembrane region" description="Helical" evidence="7">
    <location>
        <begin position="467"/>
        <end position="485"/>
    </location>
</feature>
<feature type="transmembrane region" description="Helical" evidence="7">
    <location>
        <begin position="287"/>
        <end position="305"/>
    </location>
</feature>
<dbReference type="AlphaFoldDB" id="A0A6F9DVG9"/>
<gene>
    <name evidence="9" type="primary">Tmc7-002</name>
</gene>
<feature type="transmembrane region" description="Helical" evidence="7">
    <location>
        <begin position="196"/>
        <end position="219"/>
    </location>
</feature>
<dbReference type="EMBL" id="LR791151">
    <property type="protein sequence ID" value="CAB3267013.1"/>
    <property type="molecule type" value="mRNA"/>
</dbReference>
<evidence type="ECO:0000256" key="4">
    <source>
        <dbReference type="ARBA" id="ARBA00022989"/>
    </source>
</evidence>
<evidence type="ECO:0000259" key="8">
    <source>
        <dbReference type="Pfam" id="PF07810"/>
    </source>
</evidence>
<keyword evidence="5 7" id="KW-0472">Membrane</keyword>
<evidence type="ECO:0000256" key="5">
    <source>
        <dbReference type="ARBA" id="ARBA00023136"/>
    </source>
</evidence>
<evidence type="ECO:0000256" key="7">
    <source>
        <dbReference type="SAM" id="Phobius"/>
    </source>
</evidence>
<evidence type="ECO:0000256" key="1">
    <source>
        <dbReference type="ARBA" id="ARBA00004141"/>
    </source>
</evidence>
<evidence type="ECO:0000256" key="3">
    <source>
        <dbReference type="ARBA" id="ARBA00022692"/>
    </source>
</evidence>
<accession>A0A6F9DVG9</accession>
<protein>
    <submittedName>
        <fullName evidence="9">Transmembrane channel-like protein 7</fullName>
    </submittedName>
</protein>
<dbReference type="InterPro" id="IPR012496">
    <property type="entry name" value="TMC_dom"/>
</dbReference>
<feature type="region of interest" description="Disordered" evidence="6">
    <location>
        <begin position="758"/>
        <end position="804"/>
    </location>
</feature>
<evidence type="ECO:0000256" key="2">
    <source>
        <dbReference type="ARBA" id="ARBA00006510"/>
    </source>
</evidence>
<feature type="transmembrane region" description="Helical" evidence="7">
    <location>
        <begin position="424"/>
        <end position="447"/>
    </location>
</feature>
<dbReference type="Pfam" id="PF07810">
    <property type="entry name" value="TMC"/>
    <property type="match status" value="1"/>
</dbReference>
<feature type="transmembrane region" description="Helical" evidence="7">
    <location>
        <begin position="623"/>
        <end position="646"/>
    </location>
</feature>
<name>A0A6F9DVG9_9ASCI</name>